<feature type="chain" id="PRO_5005553070" evidence="5">
    <location>
        <begin position="28"/>
        <end position="1007"/>
    </location>
</feature>
<evidence type="ECO:0000313" key="8">
    <source>
        <dbReference type="Proteomes" id="UP000037505"/>
    </source>
</evidence>
<dbReference type="InterPro" id="IPR036736">
    <property type="entry name" value="ACP-like_sf"/>
</dbReference>
<accession>A0A0L1IU35</accession>
<evidence type="ECO:0000256" key="1">
    <source>
        <dbReference type="ARBA" id="ARBA00022450"/>
    </source>
</evidence>
<dbReference type="GeneID" id="26810093"/>
<feature type="domain" description="Carrier" evidence="6">
    <location>
        <begin position="287"/>
        <end position="363"/>
    </location>
</feature>
<dbReference type="FunFam" id="1.10.1200.10:FF:000005">
    <property type="entry name" value="Nonribosomal peptide synthetase 1"/>
    <property type="match status" value="1"/>
</dbReference>
<dbReference type="AlphaFoldDB" id="A0A0L1IU35"/>
<comment type="caution">
    <text evidence="7">The sequence shown here is derived from an EMBL/GenBank/DDBJ whole genome shotgun (WGS) entry which is preliminary data.</text>
</comment>
<dbReference type="PROSITE" id="PS00012">
    <property type="entry name" value="PHOSPHOPANTETHEINE"/>
    <property type="match status" value="1"/>
</dbReference>
<organism evidence="7 8">
    <name type="scientific">Aspergillus nomiae NRRL (strain ATCC 15546 / NRRL 13137 / CBS 260.88 / M93)</name>
    <dbReference type="NCBI Taxonomy" id="1509407"/>
    <lineage>
        <taxon>Eukaryota</taxon>
        <taxon>Fungi</taxon>
        <taxon>Dikarya</taxon>
        <taxon>Ascomycota</taxon>
        <taxon>Pezizomycotina</taxon>
        <taxon>Eurotiomycetes</taxon>
        <taxon>Eurotiomycetidae</taxon>
        <taxon>Eurotiales</taxon>
        <taxon>Aspergillaceae</taxon>
        <taxon>Aspergillus</taxon>
        <taxon>Aspergillus subgen. Circumdati</taxon>
    </lineage>
</organism>
<dbReference type="InterPro" id="IPR001242">
    <property type="entry name" value="Condensation_dom"/>
</dbReference>
<reference evidence="7 8" key="1">
    <citation type="submission" date="2014-06" db="EMBL/GenBank/DDBJ databases">
        <title>The Genome of the Aflatoxigenic Filamentous Fungus Aspergillus nomius.</title>
        <authorList>
            <person name="Moore M.G."/>
            <person name="Shannon B.M."/>
            <person name="Brian M.M."/>
        </authorList>
    </citation>
    <scope>NUCLEOTIDE SEQUENCE [LARGE SCALE GENOMIC DNA]</scope>
    <source>
        <strain evidence="7 8">NRRL 13137</strain>
    </source>
</reference>
<dbReference type="Pfam" id="PF00550">
    <property type="entry name" value="PP-binding"/>
    <property type="match status" value="1"/>
</dbReference>
<dbReference type="PANTHER" id="PTHR45527">
    <property type="entry name" value="NONRIBOSOMAL PEPTIDE SYNTHETASE"/>
    <property type="match status" value="1"/>
</dbReference>
<proteinExistence type="inferred from homology"/>
<dbReference type="CDD" id="cd19542">
    <property type="entry name" value="CT_NRPS-like"/>
    <property type="match status" value="1"/>
</dbReference>
<protein>
    <submittedName>
        <fullName evidence="7">Nonribosomal peptide synthase Pes1</fullName>
    </submittedName>
</protein>
<dbReference type="Pfam" id="PF00668">
    <property type="entry name" value="Condensation"/>
    <property type="match status" value="2"/>
</dbReference>
<dbReference type="InterPro" id="IPR006162">
    <property type="entry name" value="Ppantetheine_attach_site"/>
</dbReference>
<keyword evidence="1" id="KW-0596">Phosphopantetheine</keyword>
<evidence type="ECO:0000256" key="3">
    <source>
        <dbReference type="ARBA" id="ARBA00022598"/>
    </source>
</evidence>
<evidence type="ECO:0000313" key="7">
    <source>
        <dbReference type="EMBL" id="KNG82915.1"/>
    </source>
</evidence>
<dbReference type="Gene3D" id="1.10.1200.10">
    <property type="entry name" value="ACP-like"/>
    <property type="match status" value="2"/>
</dbReference>
<evidence type="ECO:0000256" key="5">
    <source>
        <dbReference type="SAM" id="SignalP"/>
    </source>
</evidence>
<dbReference type="FunFam" id="1.10.1200.10:FF:000024">
    <property type="entry name" value="Nonribosomal peptide synthase Pes1"/>
    <property type="match status" value="1"/>
</dbReference>
<keyword evidence="8" id="KW-1185">Reference proteome</keyword>
<dbReference type="GO" id="GO:0044550">
    <property type="term" value="P:secondary metabolite biosynthetic process"/>
    <property type="evidence" value="ECO:0007669"/>
    <property type="project" value="TreeGrafter"/>
</dbReference>
<dbReference type="GO" id="GO:0031177">
    <property type="term" value="F:phosphopantetheine binding"/>
    <property type="evidence" value="ECO:0007669"/>
    <property type="project" value="TreeGrafter"/>
</dbReference>
<dbReference type="SUPFAM" id="SSF52777">
    <property type="entry name" value="CoA-dependent acyltransferases"/>
    <property type="match status" value="3"/>
</dbReference>
<feature type="non-terminal residue" evidence="7">
    <location>
        <position position="1"/>
    </location>
</feature>
<dbReference type="EMBL" id="JNOM01000305">
    <property type="protein sequence ID" value="KNG82915.1"/>
    <property type="molecule type" value="Genomic_DNA"/>
</dbReference>
<evidence type="ECO:0000256" key="4">
    <source>
        <dbReference type="ARBA" id="ARBA00029454"/>
    </source>
</evidence>
<feature type="signal peptide" evidence="5">
    <location>
        <begin position="1"/>
        <end position="27"/>
    </location>
</feature>
<dbReference type="InterPro" id="IPR023213">
    <property type="entry name" value="CAT-like_dom_sf"/>
</dbReference>
<evidence type="ECO:0000256" key="2">
    <source>
        <dbReference type="ARBA" id="ARBA00022553"/>
    </source>
</evidence>
<dbReference type="FunFam" id="3.30.559.30:FF:000010">
    <property type="entry name" value="Nonribosomal peptide synthase Pes1"/>
    <property type="match status" value="1"/>
</dbReference>
<sequence>VCESNSVTLANLTLSAWALVLRSFTGSDDICFGYPSAGRDSPVPGIHDAVGIFINMLCCRVKFTSGQTLEDVSKLVQSDYIGNLPHQNCSLAQIQHDLGQQGQSLFNTTLSIQNRSGPQDSGDKIISFEMQRAHDPTEYPVTVNVETTKGREGIMLRYWKDTVSDSQAKDLANAIAKVFTCFIERPSRLVSELKLAPSHDSSAMSNSALMDSDVLNSDALKKLIDIRVNEIITRMLKEGTLAIPTVHELHIEASEGSFTTKRMPREGNLSDSTLTLTNCSRTSTDTRESTDLEKRLWSLWSSALGLSPSIVNRKGSFFKLGGDSITAMKMVGAAREEGLSLSVADVFGNPVFEDMLAIVVAKDTPAVFETHTQAIQLSEKVPESPVVITRAVSPDEISVLRPVPIDDSSLQSSICSKIGVFRGGIADVLPVTDFQAMSITASLFKSRWMLNYFFLDGKGPLDIRRLRESFLQVVDAFDILRTVFVCFHGQFFQVVLRKMRPMIVVHETEQSLDEYTESLQQRDREQDPRQGEQYVQFYVVKKKNTDHHRILIRMSHTQFDGVCLPRIMSAIKMGYEGSPIPPTSSFSNYMRMLPGSITPEHYQHWSTLLQGSRMTDIIRRQTPNNFQHIGSFTAQKKAIEISATVIGDVTLATVMQSAWAMTLAKLSAQSDVVFGLTISGRNTAIPGIESTVGPCLNMIPVRVNFGDRWTGLDIFRYLQDQQVANMPYESLGFREIIRNCTDWPDSTFFTTSVFHQNVEYEGHMQLDDNMYRMGGVGVVDNFTDITVVSKPTGDGKLDITLAYSERSAINTAFAAKILDMLCETAHSLITNPQIALPSPSTLRSLPCQVIDDLPRPTEEHFLTSNLNSRSISELLVHSDILNKTWQDVLPNRHPETPRPPFQLNSSFFGLGGDIFSMGQLAWGLEQEGLHVRLEELLEHPTFLGHLAVLALHNAKQENLVERTRTVESTARVPSVSVKGRMKSANWNPLGKALTLARRFTTKRSTKS</sequence>
<dbReference type="PROSITE" id="PS50075">
    <property type="entry name" value="CARRIER"/>
    <property type="match status" value="1"/>
</dbReference>
<evidence type="ECO:0000259" key="6">
    <source>
        <dbReference type="PROSITE" id="PS50075"/>
    </source>
</evidence>
<dbReference type="STRING" id="1509407.A0A0L1IU35"/>
<dbReference type="Gene3D" id="3.30.559.10">
    <property type="entry name" value="Chloramphenicol acetyltransferase-like domain"/>
    <property type="match status" value="1"/>
</dbReference>
<dbReference type="Gene3D" id="3.30.559.30">
    <property type="entry name" value="Nonribosomal peptide synthetase, condensation domain"/>
    <property type="match status" value="2"/>
</dbReference>
<dbReference type="PANTHER" id="PTHR45527:SF1">
    <property type="entry name" value="FATTY ACID SYNTHASE"/>
    <property type="match status" value="1"/>
</dbReference>
<dbReference type="InterPro" id="IPR009081">
    <property type="entry name" value="PP-bd_ACP"/>
</dbReference>
<comment type="similarity">
    <text evidence="4">Belongs to the NRP synthetase family.</text>
</comment>
<dbReference type="GO" id="GO:0043041">
    <property type="term" value="P:amino acid activation for nonribosomal peptide biosynthetic process"/>
    <property type="evidence" value="ECO:0007669"/>
    <property type="project" value="TreeGrafter"/>
</dbReference>
<dbReference type="Proteomes" id="UP000037505">
    <property type="component" value="Unassembled WGS sequence"/>
</dbReference>
<dbReference type="SUPFAM" id="SSF47336">
    <property type="entry name" value="ACP-like"/>
    <property type="match status" value="2"/>
</dbReference>
<gene>
    <name evidence="7" type="ORF">ANOM_008289</name>
</gene>
<name>A0A0L1IU35_ASPN3</name>
<keyword evidence="3" id="KW-0436">Ligase</keyword>
<keyword evidence="2" id="KW-0597">Phosphoprotein</keyword>
<dbReference type="GO" id="GO:0016874">
    <property type="term" value="F:ligase activity"/>
    <property type="evidence" value="ECO:0007669"/>
    <property type="project" value="UniProtKB-KW"/>
</dbReference>
<dbReference type="GO" id="GO:0005737">
    <property type="term" value="C:cytoplasm"/>
    <property type="evidence" value="ECO:0007669"/>
    <property type="project" value="TreeGrafter"/>
</dbReference>
<dbReference type="RefSeq" id="XP_015403838.1">
    <property type="nucleotide sequence ID" value="XM_015553545.1"/>
</dbReference>
<keyword evidence="5" id="KW-0732">Signal</keyword>
<dbReference type="FunFam" id="3.30.559.10:FF:000031">
    <property type="entry name" value="Nonribosomal peptide synthase Pes1"/>
    <property type="match status" value="1"/>
</dbReference>